<name>A0A1Z3HVE0_9CYAN</name>
<protein>
    <submittedName>
        <fullName evidence="1">Uncharacterized protein</fullName>
    </submittedName>
</protein>
<dbReference type="KEGG" id="hhg:XM38_052550"/>
<proteinExistence type="predicted"/>
<keyword evidence="2" id="KW-1185">Reference proteome</keyword>
<accession>A0A1Z3HVE0</accession>
<dbReference type="Proteomes" id="UP000191901">
    <property type="component" value="Chromosome"/>
</dbReference>
<organism evidence="1 2">
    <name type="scientific">Halomicronema hongdechloris C2206</name>
    <dbReference type="NCBI Taxonomy" id="1641165"/>
    <lineage>
        <taxon>Bacteria</taxon>
        <taxon>Bacillati</taxon>
        <taxon>Cyanobacteriota</taxon>
        <taxon>Cyanophyceae</taxon>
        <taxon>Nodosilineales</taxon>
        <taxon>Nodosilineaceae</taxon>
        <taxon>Halomicronema</taxon>
    </lineage>
</organism>
<sequence length="79" mass="8480">MPGLALVYLPRAVVSSQIAAALFLGGRLSRGQDHDTVRLKEDIDLGDRVHAPAATLGSIVEVLNQGEVYLVECFGDWTS</sequence>
<gene>
    <name evidence="1" type="ORF">XM38_052550</name>
</gene>
<evidence type="ECO:0000313" key="2">
    <source>
        <dbReference type="Proteomes" id="UP000191901"/>
    </source>
</evidence>
<dbReference type="EMBL" id="CP021983">
    <property type="protein sequence ID" value="ASC74280.1"/>
    <property type="molecule type" value="Genomic_DNA"/>
</dbReference>
<evidence type="ECO:0000313" key="1">
    <source>
        <dbReference type="EMBL" id="ASC74280.1"/>
    </source>
</evidence>
<reference evidence="1 2" key="1">
    <citation type="journal article" date="2016" name="Biochim. Biophys. Acta">
        <title>Characterization of red-shifted phycobilisomes isolated from the chlorophyll f-containing cyanobacterium Halomicronema hongdechloris.</title>
        <authorList>
            <person name="Li Y."/>
            <person name="Lin Y."/>
            <person name="Garvey C.J."/>
            <person name="Birch D."/>
            <person name="Corkery R.W."/>
            <person name="Loughlin P.C."/>
            <person name="Scheer H."/>
            <person name="Willows R.D."/>
            <person name="Chen M."/>
        </authorList>
    </citation>
    <scope>NUCLEOTIDE SEQUENCE [LARGE SCALE GENOMIC DNA]</scope>
    <source>
        <strain evidence="1 2">C2206</strain>
    </source>
</reference>
<dbReference type="AlphaFoldDB" id="A0A1Z3HVE0"/>